<reference evidence="4" key="1">
    <citation type="submission" date="2015-01" db="EMBL/GenBank/DDBJ databases">
        <title>Genomic characterization of bacteriophage ITL-1, lytic for Rasltonia solanacearum.</title>
        <authorList>
            <person name="Hernandez-Romano J."/>
            <person name="Martinez-Barnetche J."/>
            <person name="Tellez-Sosa J.M."/>
            <person name="Gomez-Barreto R.E."/>
            <person name="Teran-Leon I."/>
            <person name="Serrano-Plancarte R."/>
            <person name="Zavala-Padilla G."/>
            <person name="Estrada-Carrillo M."/>
        </authorList>
    </citation>
    <scope>NUCLEOTIDE SEQUENCE [LARGE SCALE GENOMIC DNA]</scope>
</reference>
<dbReference type="GO" id="GO:0033567">
    <property type="term" value="P:DNA replication, Okazaki fragment processing"/>
    <property type="evidence" value="ECO:0007669"/>
    <property type="project" value="InterPro"/>
</dbReference>
<evidence type="ECO:0000256" key="1">
    <source>
        <dbReference type="ARBA" id="ARBA00022722"/>
    </source>
</evidence>
<accession>A0A0U1ZE23</accession>
<keyword evidence="5" id="KW-1185">Reference proteome</keyword>
<dbReference type="GO" id="GO:0008409">
    <property type="term" value="F:5'-3' exonuclease activity"/>
    <property type="evidence" value="ECO:0007669"/>
    <property type="project" value="InterPro"/>
</dbReference>
<evidence type="ECO:0000313" key="5">
    <source>
        <dbReference type="Proteomes" id="UP000223875"/>
    </source>
</evidence>
<keyword evidence="2" id="KW-0378">Hydrolase</keyword>
<dbReference type="GeneID" id="54975129"/>
<organism evidence="4 5">
    <name type="scientific">Ralstonia phage phiITL-1</name>
    <dbReference type="NCBI Taxonomy" id="1597967"/>
    <lineage>
        <taxon>Viruses</taxon>
        <taxon>Duplodnaviria</taxon>
        <taxon>Heunggongvirae</taxon>
        <taxon>Uroviricota</taxon>
        <taxon>Caudoviricetes</taxon>
        <taxon>Autographivirales</taxon>
        <taxon>Autotranscriptaviridae</taxon>
        <taxon>Serkorvirus</taxon>
        <taxon>Serkorvirus ITL1</taxon>
    </lineage>
</organism>
<evidence type="ECO:0000313" key="4">
    <source>
        <dbReference type="EMBL" id="AJT60830.1"/>
    </source>
</evidence>
<dbReference type="InterPro" id="IPR036279">
    <property type="entry name" value="5-3_exonuclease_C_sf"/>
</dbReference>
<dbReference type="PANTHER" id="PTHR42646">
    <property type="entry name" value="FLAP ENDONUCLEASE XNI"/>
    <property type="match status" value="1"/>
</dbReference>
<dbReference type="KEGG" id="vg:54975129"/>
<dbReference type="GO" id="GO:0017108">
    <property type="term" value="F:5'-flap endonuclease activity"/>
    <property type="evidence" value="ECO:0007669"/>
    <property type="project" value="InterPro"/>
</dbReference>
<evidence type="ECO:0000259" key="3">
    <source>
        <dbReference type="SMART" id="SM00475"/>
    </source>
</evidence>
<dbReference type="RefSeq" id="YP_009785083.1">
    <property type="nucleotide sequence ID" value="NC_047751.1"/>
</dbReference>
<dbReference type="Gene3D" id="3.40.50.1010">
    <property type="entry name" value="5'-nuclease"/>
    <property type="match status" value="1"/>
</dbReference>
<dbReference type="GO" id="GO:0003677">
    <property type="term" value="F:DNA binding"/>
    <property type="evidence" value="ECO:0007669"/>
    <property type="project" value="InterPro"/>
</dbReference>
<protein>
    <submittedName>
        <fullName evidence="4">Exonuclease-like protein</fullName>
    </submittedName>
</protein>
<dbReference type="InterPro" id="IPR029060">
    <property type="entry name" value="PIN-like_dom_sf"/>
</dbReference>
<keyword evidence="4" id="KW-0269">Exonuclease</keyword>
<dbReference type="Pfam" id="PF02739">
    <property type="entry name" value="5_3_exonuc_N"/>
    <property type="match status" value="1"/>
</dbReference>
<dbReference type="InterPro" id="IPR002421">
    <property type="entry name" value="5-3_exonuclease"/>
</dbReference>
<name>A0A0U1ZE23_9CAUD</name>
<dbReference type="InterPro" id="IPR020046">
    <property type="entry name" value="5-3_exonucl_a-hlix_arch_N"/>
</dbReference>
<dbReference type="Gene3D" id="1.10.150.20">
    <property type="entry name" value="5' to 3' exonuclease, C-terminal subdomain"/>
    <property type="match status" value="1"/>
</dbReference>
<proteinExistence type="predicted"/>
<dbReference type="SUPFAM" id="SSF88723">
    <property type="entry name" value="PIN domain-like"/>
    <property type="match status" value="1"/>
</dbReference>
<dbReference type="PANTHER" id="PTHR42646:SF2">
    <property type="entry name" value="5'-3' EXONUCLEASE FAMILY PROTEIN"/>
    <property type="match status" value="1"/>
</dbReference>
<sequence length="294" mass="32943">MSEQRLGLLIDADFLAFQAAANATRVVEWEDGVLTTWANMEDCTQAFLSSLEALTSRNRRWSTAKLIMCFTDDHNWRKDILPSYKANRSGVGKGKPIAYWKLVEWVHQNFECFVRPGLEGDDCMGILSTKPSLVGCTHTVIVSPDKDFKTVPGEFFWMTTGESLVLSEEDANYWHMYQTLMGDTTDGYAGCPGVGPTSAAEFLAEPYIAYEASKVLKSGPRKGEEVTYWTQRPLEAGEDLWDGIVSLFKKAGLTEEDALVQARVARILRASDFDFKAKTPILWERPPKEDVGTD</sequence>
<keyword evidence="1" id="KW-0540">Nuclease</keyword>
<dbReference type="InterPro" id="IPR038969">
    <property type="entry name" value="FEN"/>
</dbReference>
<evidence type="ECO:0000256" key="2">
    <source>
        <dbReference type="ARBA" id="ARBA00022801"/>
    </source>
</evidence>
<dbReference type="SUPFAM" id="SSF47807">
    <property type="entry name" value="5' to 3' exonuclease, C-terminal subdomain"/>
    <property type="match status" value="1"/>
</dbReference>
<dbReference type="EMBL" id="KP343639">
    <property type="protein sequence ID" value="AJT60830.1"/>
    <property type="molecule type" value="Genomic_DNA"/>
</dbReference>
<dbReference type="Proteomes" id="UP000223875">
    <property type="component" value="Segment"/>
</dbReference>
<dbReference type="SMART" id="SM00475">
    <property type="entry name" value="53EXOc"/>
    <property type="match status" value="1"/>
</dbReference>
<feature type="domain" description="5'-3' exonuclease" evidence="3">
    <location>
        <begin position="4"/>
        <end position="260"/>
    </location>
</feature>